<evidence type="ECO:0000313" key="4">
    <source>
        <dbReference type="EMBL" id="MBV0931866.1"/>
    </source>
</evidence>
<evidence type="ECO:0000259" key="2">
    <source>
        <dbReference type="Pfam" id="PF08770"/>
    </source>
</evidence>
<dbReference type="Pfam" id="PF13501">
    <property type="entry name" value="SoxY"/>
    <property type="match status" value="1"/>
</dbReference>
<organism evidence="4 5">
    <name type="scientific">Marinobacterium weihaiense</name>
    <dbReference type="NCBI Taxonomy" id="2851016"/>
    <lineage>
        <taxon>Bacteria</taxon>
        <taxon>Pseudomonadati</taxon>
        <taxon>Pseudomonadota</taxon>
        <taxon>Gammaproteobacteria</taxon>
        <taxon>Oceanospirillales</taxon>
        <taxon>Oceanospirillaceae</taxon>
        <taxon>Marinobacterium</taxon>
    </lineage>
</organism>
<dbReference type="Pfam" id="PF08770">
    <property type="entry name" value="SoxZ"/>
    <property type="match status" value="1"/>
</dbReference>
<evidence type="ECO:0000256" key="1">
    <source>
        <dbReference type="SAM" id="SignalP"/>
    </source>
</evidence>
<evidence type="ECO:0000313" key="5">
    <source>
        <dbReference type="Proteomes" id="UP000755551"/>
    </source>
</evidence>
<gene>
    <name evidence="4" type="ORF">KTN04_00740</name>
</gene>
<dbReference type="InterPro" id="IPR030831">
    <property type="entry name" value="Fuse-rel_SoxYZ"/>
</dbReference>
<dbReference type="EMBL" id="JAHQZT010000001">
    <property type="protein sequence ID" value="MBV0931866.1"/>
    <property type="molecule type" value="Genomic_DNA"/>
</dbReference>
<feature type="chain" id="PRO_5046898395" evidence="1">
    <location>
        <begin position="29"/>
        <end position="261"/>
    </location>
</feature>
<comment type="caution">
    <text evidence="4">The sequence shown here is derived from an EMBL/GenBank/DDBJ whole genome shotgun (WGS) entry which is preliminary data.</text>
</comment>
<dbReference type="RefSeq" id="WP_217333289.1">
    <property type="nucleotide sequence ID" value="NZ_JAHQZT010000001.1"/>
</dbReference>
<keyword evidence="1" id="KW-0732">Signal</keyword>
<reference evidence="4 5" key="1">
    <citation type="submission" date="2021-06" db="EMBL/GenBank/DDBJ databases">
        <title>Bacterium isolated from marine sediment.</title>
        <authorList>
            <person name="Zhu K.-L."/>
            <person name="Du Z.-J."/>
            <person name="Liang Q.-Y."/>
        </authorList>
    </citation>
    <scope>NUCLEOTIDE SEQUENCE [LARGE SCALE GENOMIC DNA]</scope>
    <source>
        <strain evidence="4 5">A346</strain>
    </source>
</reference>
<dbReference type="Proteomes" id="UP000755551">
    <property type="component" value="Unassembled WGS sequence"/>
</dbReference>
<accession>A0ABS6M6G7</accession>
<proteinExistence type="predicted"/>
<evidence type="ECO:0000259" key="3">
    <source>
        <dbReference type="Pfam" id="PF13501"/>
    </source>
</evidence>
<name>A0ABS6M6G7_9GAMM</name>
<feature type="domain" description="Sulphur oxidation protein SoxZ" evidence="2">
    <location>
        <begin position="177"/>
        <end position="259"/>
    </location>
</feature>
<feature type="signal peptide" evidence="1">
    <location>
        <begin position="1"/>
        <end position="28"/>
    </location>
</feature>
<dbReference type="NCBIfam" id="TIGR04557">
    <property type="entry name" value="fuse_rel_SoxYZ"/>
    <property type="match status" value="1"/>
</dbReference>
<protein>
    <submittedName>
        <fullName evidence="4">Quinoprotein dehydrogenase-associated SoxYZ-like carrier</fullName>
    </submittedName>
</protein>
<dbReference type="InterPro" id="IPR032711">
    <property type="entry name" value="SoxY"/>
</dbReference>
<feature type="domain" description="Ig-like SoxY" evidence="3">
    <location>
        <begin position="47"/>
        <end position="151"/>
    </location>
</feature>
<sequence length="261" mass="28977">MNQQRWRLCASLCGAGLLALLIFPKAQAAQPPDPLNSVMWDYTRNIFIGDADYRFSQAIKVDVPAFAEDPTQVPITIDARAFQGRIQRMVVWADLNPIQHIFNYYPSAGASPKVSLRIKVQQSTAVRAAVLTHAGEWHVGYANLDAAGGGCTTPSMGNADPYWQSHLGEVKARRFATDTGEGARYKFRVIHPMDTGLVDAIPEFYLQQVHLKSPEGETVVRMELSPPVAENPVITFDLTDDRKGYSLWLRDNGGNEFEQAL</sequence>
<keyword evidence="5" id="KW-1185">Reference proteome</keyword>
<dbReference type="InterPro" id="IPR014880">
    <property type="entry name" value="SoxZ_dom"/>
</dbReference>